<comment type="caution">
    <text evidence="1">The sequence shown here is derived from an EMBL/GenBank/DDBJ whole genome shotgun (WGS) entry which is preliminary data.</text>
</comment>
<protein>
    <submittedName>
        <fullName evidence="1">Uncharacterized protein</fullName>
    </submittedName>
</protein>
<feature type="non-terminal residue" evidence="1">
    <location>
        <position position="1"/>
    </location>
</feature>
<name>X0S2F3_9ZZZZ</name>
<accession>X0S2F3</accession>
<organism evidence="1">
    <name type="scientific">marine sediment metagenome</name>
    <dbReference type="NCBI Taxonomy" id="412755"/>
    <lineage>
        <taxon>unclassified sequences</taxon>
        <taxon>metagenomes</taxon>
        <taxon>ecological metagenomes</taxon>
    </lineage>
</organism>
<dbReference type="AlphaFoldDB" id="X0S2F3"/>
<sequence length="44" mass="4909">RPEFALVAVTAEVRPVAWVIAEHMPELGREMEYVPPAPGGQMLY</sequence>
<proteinExistence type="predicted"/>
<evidence type="ECO:0000313" key="1">
    <source>
        <dbReference type="EMBL" id="GAF70112.1"/>
    </source>
</evidence>
<gene>
    <name evidence="1" type="ORF">S01H1_05006</name>
</gene>
<dbReference type="EMBL" id="BARS01002614">
    <property type="protein sequence ID" value="GAF70112.1"/>
    <property type="molecule type" value="Genomic_DNA"/>
</dbReference>
<reference evidence="1" key="1">
    <citation type="journal article" date="2014" name="Front. Microbiol.">
        <title>High frequency of phylogenetically diverse reductive dehalogenase-homologous genes in deep subseafloor sedimentary metagenomes.</title>
        <authorList>
            <person name="Kawai M."/>
            <person name="Futagami T."/>
            <person name="Toyoda A."/>
            <person name="Takaki Y."/>
            <person name="Nishi S."/>
            <person name="Hori S."/>
            <person name="Arai W."/>
            <person name="Tsubouchi T."/>
            <person name="Morono Y."/>
            <person name="Uchiyama I."/>
            <person name="Ito T."/>
            <person name="Fujiyama A."/>
            <person name="Inagaki F."/>
            <person name="Takami H."/>
        </authorList>
    </citation>
    <scope>NUCLEOTIDE SEQUENCE</scope>
    <source>
        <strain evidence="1">Expedition CK06-06</strain>
    </source>
</reference>